<evidence type="ECO:0000256" key="1">
    <source>
        <dbReference type="ARBA" id="ARBA00004496"/>
    </source>
</evidence>
<keyword evidence="4 11" id="KW-0132">Cell division</keyword>
<dbReference type="InterPro" id="IPR036192">
    <property type="entry name" value="Cell_div_ZapA-like_sf"/>
</dbReference>
<dbReference type="EMBL" id="SSFD01000088">
    <property type="protein sequence ID" value="TXH87342.1"/>
    <property type="molecule type" value="Genomic_DNA"/>
</dbReference>
<dbReference type="GO" id="GO:0000921">
    <property type="term" value="P:septin ring assembly"/>
    <property type="evidence" value="ECO:0007669"/>
    <property type="project" value="TreeGrafter"/>
</dbReference>
<keyword evidence="5" id="KW-0717">Septation</keyword>
<dbReference type="Pfam" id="PF05164">
    <property type="entry name" value="ZapA"/>
    <property type="match status" value="1"/>
</dbReference>
<dbReference type="GO" id="GO:0000917">
    <property type="term" value="P:division septum assembly"/>
    <property type="evidence" value="ECO:0007669"/>
    <property type="project" value="UniProtKB-KW"/>
</dbReference>
<comment type="subcellular location">
    <subcellularLocation>
        <location evidence="1">Cytoplasm</location>
    </subcellularLocation>
</comment>
<comment type="subunit">
    <text evidence="8">Homodimer. Interacts with FtsZ.</text>
</comment>
<accession>C4KDD4</accession>
<evidence type="ECO:0000256" key="4">
    <source>
        <dbReference type="ARBA" id="ARBA00022618"/>
    </source>
</evidence>
<dbReference type="InterPro" id="IPR007838">
    <property type="entry name" value="Cell_div_ZapA-like"/>
</dbReference>
<name>C4KDD4_THASP</name>
<proteinExistence type="predicted"/>
<dbReference type="PANTHER" id="PTHR34981">
    <property type="entry name" value="CELL DIVISION PROTEIN ZAPA"/>
    <property type="match status" value="1"/>
</dbReference>
<dbReference type="PANTHER" id="PTHR34981:SF1">
    <property type="entry name" value="CELL DIVISION PROTEIN ZAPA"/>
    <property type="match status" value="1"/>
</dbReference>
<accession>A0A5C7SVH0</accession>
<reference evidence="10 12" key="2">
    <citation type="journal article" date="2012" name="Stand. Genomic Sci.">
        <title>Complete genome sequence of Thauera aminoaromatica strain MZ1T.</title>
        <authorList>
            <person name="Jiang K."/>
            <person name="Sanseverino J."/>
            <person name="Chauhan A."/>
            <person name="Lucas S."/>
            <person name="Copeland A."/>
            <person name="Lapidus A."/>
            <person name="Del Rio T.G."/>
            <person name="Dalin E."/>
            <person name="Tice H."/>
            <person name="Bruce D."/>
            <person name="Goodwin L."/>
            <person name="Pitluck S."/>
            <person name="Sims D."/>
            <person name="Brettin T."/>
            <person name="Detter J.C."/>
            <person name="Han C."/>
            <person name="Chang Y.J."/>
            <person name="Larimer F."/>
            <person name="Land M."/>
            <person name="Hauser L."/>
            <person name="Kyrpides N.C."/>
            <person name="Mikhailova N."/>
            <person name="Moser S."/>
            <person name="Jegier P."/>
            <person name="Close D."/>
            <person name="Debruyn J.M."/>
            <person name="Wang Y."/>
            <person name="Layton A.C."/>
            <person name="Allen M.S."/>
            <person name="Sayler G.S."/>
        </authorList>
    </citation>
    <scope>NUCLEOTIDE SEQUENCE [LARGE SCALE GENOMIC DNA]</scope>
    <source>
        <strain evidence="10 12">MZ1T</strain>
    </source>
</reference>
<dbReference type="EMBL" id="CP001281">
    <property type="protein sequence ID" value="ACR02100.1"/>
    <property type="molecule type" value="Genomic_DNA"/>
</dbReference>
<dbReference type="GO" id="GO:0032153">
    <property type="term" value="C:cell division site"/>
    <property type="evidence" value="ECO:0007669"/>
    <property type="project" value="TreeGrafter"/>
</dbReference>
<evidence type="ECO:0000313" key="12">
    <source>
        <dbReference type="Proteomes" id="UP000002186"/>
    </source>
</evidence>
<dbReference type="eggNOG" id="COG3027">
    <property type="taxonomic scope" value="Bacteria"/>
</dbReference>
<dbReference type="SUPFAM" id="SSF102829">
    <property type="entry name" value="Cell division protein ZapA-like"/>
    <property type="match status" value="1"/>
</dbReference>
<evidence type="ECO:0000256" key="3">
    <source>
        <dbReference type="ARBA" id="ARBA00022490"/>
    </source>
</evidence>
<evidence type="ECO:0000256" key="6">
    <source>
        <dbReference type="ARBA" id="ARBA00023306"/>
    </source>
</evidence>
<dbReference type="HOGENOM" id="CLU_116623_2_2_4"/>
<keyword evidence="12" id="KW-1185">Reference proteome</keyword>
<evidence type="ECO:0000313" key="10">
    <source>
        <dbReference type="EMBL" id="ACR02100.1"/>
    </source>
</evidence>
<keyword evidence="3" id="KW-0963">Cytoplasm</keyword>
<keyword evidence="6" id="KW-0131">Cell cycle</keyword>
<protein>
    <recommendedName>
        <fullName evidence="2">Cell division protein ZapA</fullName>
    </recommendedName>
    <alternativeName>
        <fullName evidence="9">Z ring-associated protein ZapA</fullName>
    </alternativeName>
</protein>
<comment type="function">
    <text evidence="7">Activator of cell division through the inhibition of FtsZ GTPase activity, therefore promoting FtsZ assembly into bundles of protofilaments necessary for the formation of the division Z ring. It is recruited early at mid-cell but it is not essential for cell division.</text>
</comment>
<dbReference type="KEGG" id="tmz:Tmz1t_3506"/>
<dbReference type="OrthoDB" id="5297208at2"/>
<evidence type="ECO:0000256" key="8">
    <source>
        <dbReference type="ARBA" id="ARBA00026068"/>
    </source>
</evidence>
<dbReference type="AlphaFoldDB" id="C4KDD4"/>
<sequence length="100" mass="11150">MSADHLDMMLLGKEYRISCTPESRDELLATVAFLDDKLREIGARTGSSGEKLAVMTALNIAHEFLLHQRGNGFDMPGMKRRIGLMKARLDGVLGQQDKLF</sequence>
<gene>
    <name evidence="10" type="ordered locus">Tmz1t_3506</name>
    <name evidence="11" type="ORF">E6Q80_06425</name>
</gene>
<dbReference type="RefSeq" id="WP_004309870.1">
    <property type="nucleotide sequence ID" value="NC_011662.2"/>
</dbReference>
<dbReference type="InterPro" id="IPR042233">
    <property type="entry name" value="Cell_div_ZapA_N"/>
</dbReference>
<evidence type="ECO:0000313" key="11">
    <source>
        <dbReference type="EMBL" id="TXH87342.1"/>
    </source>
</evidence>
<evidence type="ECO:0000256" key="2">
    <source>
        <dbReference type="ARBA" id="ARBA00015195"/>
    </source>
</evidence>
<dbReference type="Gene3D" id="3.30.160.880">
    <property type="entry name" value="Cell division protein ZapA protomer, N-terminal domain"/>
    <property type="match status" value="1"/>
</dbReference>
<evidence type="ECO:0000256" key="9">
    <source>
        <dbReference type="ARBA" id="ARBA00033158"/>
    </source>
</evidence>
<reference evidence="11 13" key="3">
    <citation type="submission" date="2018-09" db="EMBL/GenBank/DDBJ databases">
        <title>Metagenome Assembled Genomes from an Advanced Water Purification Facility.</title>
        <authorList>
            <person name="Stamps B.W."/>
            <person name="Spear J.R."/>
        </authorList>
    </citation>
    <scope>NUCLEOTIDE SEQUENCE [LARGE SCALE GENOMIC DNA]</scope>
    <source>
        <strain evidence="11">Bin_27_1</strain>
    </source>
</reference>
<dbReference type="GO" id="GO:0043093">
    <property type="term" value="P:FtsZ-dependent cytokinesis"/>
    <property type="evidence" value="ECO:0007669"/>
    <property type="project" value="TreeGrafter"/>
</dbReference>
<dbReference type="STRING" id="85643.Tmz1t_3506"/>
<evidence type="ECO:0000313" key="13">
    <source>
        <dbReference type="Proteomes" id="UP000321192"/>
    </source>
</evidence>
<dbReference type="GO" id="GO:0030428">
    <property type="term" value="C:cell septum"/>
    <property type="evidence" value="ECO:0007669"/>
    <property type="project" value="TreeGrafter"/>
</dbReference>
<dbReference type="Gene3D" id="1.20.5.50">
    <property type="match status" value="1"/>
</dbReference>
<dbReference type="Proteomes" id="UP000321192">
    <property type="component" value="Unassembled WGS sequence"/>
</dbReference>
<evidence type="ECO:0000256" key="7">
    <source>
        <dbReference type="ARBA" id="ARBA00024910"/>
    </source>
</evidence>
<dbReference type="Proteomes" id="UP000002186">
    <property type="component" value="Chromosome"/>
</dbReference>
<organism evidence="10 12">
    <name type="scientific">Thauera aminoaromatica</name>
    <dbReference type="NCBI Taxonomy" id="164330"/>
    <lineage>
        <taxon>Bacteria</taxon>
        <taxon>Pseudomonadati</taxon>
        <taxon>Pseudomonadota</taxon>
        <taxon>Betaproteobacteria</taxon>
        <taxon>Rhodocyclales</taxon>
        <taxon>Zoogloeaceae</taxon>
        <taxon>Thauera</taxon>
    </lineage>
</organism>
<evidence type="ECO:0000256" key="5">
    <source>
        <dbReference type="ARBA" id="ARBA00023210"/>
    </source>
</evidence>
<dbReference type="GO" id="GO:0005829">
    <property type="term" value="C:cytosol"/>
    <property type="evidence" value="ECO:0007669"/>
    <property type="project" value="TreeGrafter"/>
</dbReference>
<reference evidence="12" key="1">
    <citation type="submission" date="2009-05" db="EMBL/GenBank/DDBJ databases">
        <title>Complete sequence of chromosome of Thauera sp. MZ1T.</title>
        <authorList>
            <consortium name="US DOE Joint Genome Institute"/>
            <person name="Lucas S."/>
            <person name="Copeland A."/>
            <person name="Lapidus A."/>
            <person name="Glavina del Rio T."/>
            <person name="Dalin E."/>
            <person name="Tice H."/>
            <person name="Bruce D."/>
            <person name="Goodwin L."/>
            <person name="Pitluck S."/>
            <person name="Sims D."/>
            <person name="Brettin T."/>
            <person name="Detter J.C."/>
            <person name="Han C."/>
            <person name="Larimer F."/>
            <person name="Land M."/>
            <person name="Hauser L."/>
            <person name="Kyrpides N."/>
            <person name="Mikhailova N."/>
            <person name="Sayler G.S."/>
        </authorList>
    </citation>
    <scope>NUCLEOTIDE SEQUENCE [LARGE SCALE GENOMIC DNA]</scope>
    <source>
        <strain evidence="12">MZ1T</strain>
    </source>
</reference>